<feature type="binding site" evidence="5">
    <location>
        <begin position="117"/>
        <end position="121"/>
    </location>
    <ligand>
        <name>S-adenosyl-L-methionine</name>
        <dbReference type="ChEBI" id="CHEBI:59789"/>
    </ligand>
</feature>
<dbReference type="InterPro" id="IPR002052">
    <property type="entry name" value="DNA_methylase_N6_adenine_CS"/>
</dbReference>
<dbReference type="SUPFAM" id="SSF53335">
    <property type="entry name" value="S-adenosyl-L-methionine-dependent methyltransferases"/>
    <property type="match status" value="1"/>
</dbReference>
<dbReference type="AlphaFoldDB" id="A0A840SNX6"/>
<evidence type="ECO:0000259" key="7">
    <source>
        <dbReference type="Pfam" id="PF17827"/>
    </source>
</evidence>
<dbReference type="PRINTS" id="PR00507">
    <property type="entry name" value="N12N6MTFRASE"/>
</dbReference>
<evidence type="ECO:0000313" key="8">
    <source>
        <dbReference type="EMBL" id="MBB5222295.1"/>
    </source>
</evidence>
<feature type="binding site" evidence="5">
    <location>
        <position position="183"/>
    </location>
    <ligand>
        <name>S-adenosyl-L-methionine</name>
        <dbReference type="ChEBI" id="CHEBI:59789"/>
    </ligand>
</feature>
<feature type="binding site" evidence="5">
    <location>
        <begin position="183"/>
        <end position="186"/>
    </location>
    <ligand>
        <name>substrate</name>
    </ligand>
</feature>
<name>A0A840SNX6_9RHOB</name>
<dbReference type="EMBL" id="JACHFM010000002">
    <property type="protein sequence ID" value="MBB5222295.1"/>
    <property type="molecule type" value="Genomic_DNA"/>
</dbReference>
<feature type="binding site" evidence="5">
    <location>
        <position position="169"/>
    </location>
    <ligand>
        <name>S-adenosyl-L-methionine</name>
        <dbReference type="ChEBI" id="CHEBI:59789"/>
    </ligand>
</feature>
<dbReference type="InterPro" id="IPR050320">
    <property type="entry name" value="N5-glutamine_MTase"/>
</dbReference>
<protein>
    <recommendedName>
        <fullName evidence="5">Release factor glutamine methyltransferase</fullName>
        <shortName evidence="5">RF MTase</shortName>
        <ecNumber evidence="5">2.1.1.297</ecNumber>
    </recommendedName>
    <alternativeName>
        <fullName evidence="5">N5-glutamine methyltransferase PrmC</fullName>
    </alternativeName>
    <alternativeName>
        <fullName evidence="5">Protein-(glutamine-N5) MTase PrmC</fullName>
    </alternativeName>
    <alternativeName>
        <fullName evidence="5">Protein-glutamine N-methyltransferase PrmC</fullName>
    </alternativeName>
</protein>
<dbReference type="Proteomes" id="UP000549457">
    <property type="component" value="Unassembled WGS sequence"/>
</dbReference>
<organism evidence="8 9">
    <name type="scientific">Amaricoccus macauensis</name>
    <dbReference type="NCBI Taxonomy" id="57001"/>
    <lineage>
        <taxon>Bacteria</taxon>
        <taxon>Pseudomonadati</taxon>
        <taxon>Pseudomonadota</taxon>
        <taxon>Alphaproteobacteria</taxon>
        <taxon>Rhodobacterales</taxon>
        <taxon>Paracoccaceae</taxon>
        <taxon>Amaricoccus</taxon>
    </lineage>
</organism>
<dbReference type="Gene3D" id="3.40.50.150">
    <property type="entry name" value="Vaccinia Virus protein VP39"/>
    <property type="match status" value="1"/>
</dbReference>
<dbReference type="EC" id="2.1.1.297" evidence="5"/>
<feature type="domain" description="Methyltransferase small" evidence="6">
    <location>
        <begin position="105"/>
        <end position="191"/>
    </location>
</feature>
<dbReference type="HAMAP" id="MF_02126">
    <property type="entry name" value="RF_methyltr_PrmC"/>
    <property type="match status" value="1"/>
</dbReference>
<dbReference type="Gene3D" id="1.10.8.10">
    <property type="entry name" value="DNA helicase RuvA subunit, C-terminal domain"/>
    <property type="match status" value="1"/>
</dbReference>
<dbReference type="InterPro" id="IPR004556">
    <property type="entry name" value="HemK-like"/>
</dbReference>
<evidence type="ECO:0000256" key="1">
    <source>
        <dbReference type="ARBA" id="ARBA00022603"/>
    </source>
</evidence>
<dbReference type="PANTHER" id="PTHR18895">
    <property type="entry name" value="HEMK METHYLTRANSFERASE"/>
    <property type="match status" value="1"/>
</dbReference>
<feature type="binding site" evidence="5">
    <location>
        <position position="140"/>
    </location>
    <ligand>
        <name>S-adenosyl-L-methionine</name>
        <dbReference type="ChEBI" id="CHEBI:59789"/>
    </ligand>
</feature>
<comment type="function">
    <text evidence="5">Methylates the class 1 translation termination release factors RF1/PrfA and RF2/PrfB on the glutamine residue of the universally conserved GGQ motif.</text>
</comment>
<sequence>MTIRAALATGTERLRTVGIADPGRDARRLMAAALGVPSDRLTLLSGDTIPAEAADTFARMIAQRVSFRPVAQIVGTRAFWGRDFTVTGAVLDPRPETETLIEIALRGRPAARILDIGTGSGAILLTLLAEWPEARGVGTDIDPAALAVAAANADRLAIGPRVQFVETCWAAGVAGPFDLVVSNPPYIAAAEIDELAPDVRDWEPRHALTPGPSGLESYAAIAPSLPPLLAPHGRVLVEIGPTQGTAVSALLRGAGLTETCIHPDLDLRDRVIAASAQG</sequence>
<dbReference type="CDD" id="cd02440">
    <property type="entry name" value="AdoMet_MTases"/>
    <property type="match status" value="1"/>
</dbReference>
<dbReference type="InterPro" id="IPR007848">
    <property type="entry name" value="Small_mtfrase_dom"/>
</dbReference>
<evidence type="ECO:0000256" key="5">
    <source>
        <dbReference type="HAMAP-Rule" id="MF_02126"/>
    </source>
</evidence>
<keyword evidence="3 5" id="KW-0949">S-adenosyl-L-methionine</keyword>
<dbReference type="InterPro" id="IPR019874">
    <property type="entry name" value="RF_methyltr_PrmC"/>
</dbReference>
<dbReference type="NCBIfam" id="TIGR03534">
    <property type="entry name" value="RF_mod_PrmC"/>
    <property type="match status" value="1"/>
</dbReference>
<dbReference type="NCBIfam" id="TIGR00536">
    <property type="entry name" value="hemK_fam"/>
    <property type="match status" value="1"/>
</dbReference>
<feature type="domain" description="Release factor glutamine methyltransferase N-terminal" evidence="7">
    <location>
        <begin position="6"/>
        <end position="75"/>
    </location>
</feature>
<keyword evidence="1 5" id="KW-0489">Methyltransferase</keyword>
<dbReference type="GO" id="GO:0032259">
    <property type="term" value="P:methylation"/>
    <property type="evidence" value="ECO:0007669"/>
    <property type="project" value="UniProtKB-KW"/>
</dbReference>
<keyword evidence="2 5" id="KW-0808">Transferase</keyword>
<proteinExistence type="inferred from homology"/>
<evidence type="ECO:0000256" key="3">
    <source>
        <dbReference type="ARBA" id="ARBA00022691"/>
    </source>
</evidence>
<comment type="caution">
    <text evidence="8">The sequence shown here is derived from an EMBL/GenBank/DDBJ whole genome shotgun (WGS) entry which is preliminary data.</text>
</comment>
<evidence type="ECO:0000313" key="9">
    <source>
        <dbReference type="Proteomes" id="UP000549457"/>
    </source>
</evidence>
<dbReference type="PROSITE" id="PS00092">
    <property type="entry name" value="N6_MTASE"/>
    <property type="match status" value="1"/>
</dbReference>
<dbReference type="InterPro" id="IPR040758">
    <property type="entry name" value="PrmC_N"/>
</dbReference>
<comment type="similarity">
    <text evidence="5">Belongs to the protein N5-glutamine methyltransferase family. PrmC subfamily.</text>
</comment>
<evidence type="ECO:0000256" key="4">
    <source>
        <dbReference type="ARBA" id="ARBA00048391"/>
    </source>
</evidence>
<keyword evidence="9" id="KW-1185">Reference proteome</keyword>
<gene>
    <name evidence="5" type="primary">prmC</name>
    <name evidence="8" type="ORF">HNP73_002231</name>
</gene>
<dbReference type="GO" id="GO:0003676">
    <property type="term" value="F:nucleic acid binding"/>
    <property type="evidence" value="ECO:0007669"/>
    <property type="project" value="InterPro"/>
</dbReference>
<dbReference type="PANTHER" id="PTHR18895:SF74">
    <property type="entry name" value="MTRF1L RELEASE FACTOR GLUTAMINE METHYLTRANSFERASE"/>
    <property type="match status" value="1"/>
</dbReference>
<dbReference type="GO" id="GO:0102559">
    <property type="term" value="F:peptide chain release factor N(5)-glutamine methyltransferase activity"/>
    <property type="evidence" value="ECO:0007669"/>
    <property type="project" value="UniProtKB-EC"/>
</dbReference>
<dbReference type="InterPro" id="IPR029063">
    <property type="entry name" value="SAM-dependent_MTases_sf"/>
</dbReference>
<accession>A0A840SNX6</accession>
<comment type="catalytic activity">
    <reaction evidence="4 5">
        <text>L-glutaminyl-[peptide chain release factor] + S-adenosyl-L-methionine = N(5)-methyl-L-glutaminyl-[peptide chain release factor] + S-adenosyl-L-homocysteine + H(+)</text>
        <dbReference type="Rhea" id="RHEA:42896"/>
        <dbReference type="Rhea" id="RHEA-COMP:10271"/>
        <dbReference type="Rhea" id="RHEA-COMP:10272"/>
        <dbReference type="ChEBI" id="CHEBI:15378"/>
        <dbReference type="ChEBI" id="CHEBI:30011"/>
        <dbReference type="ChEBI" id="CHEBI:57856"/>
        <dbReference type="ChEBI" id="CHEBI:59789"/>
        <dbReference type="ChEBI" id="CHEBI:61891"/>
        <dbReference type="EC" id="2.1.1.297"/>
    </reaction>
</comment>
<reference evidence="8 9" key="1">
    <citation type="submission" date="2020-08" db="EMBL/GenBank/DDBJ databases">
        <title>Genomic Encyclopedia of Type Strains, Phase IV (KMG-IV): sequencing the most valuable type-strain genomes for metagenomic binning, comparative biology and taxonomic classification.</title>
        <authorList>
            <person name="Goeker M."/>
        </authorList>
    </citation>
    <scope>NUCLEOTIDE SEQUENCE [LARGE SCALE GENOMIC DNA]</scope>
    <source>
        <strain evidence="8 9">DSM 101730</strain>
    </source>
</reference>
<dbReference type="Pfam" id="PF17827">
    <property type="entry name" value="PrmC_N"/>
    <property type="match status" value="1"/>
</dbReference>
<evidence type="ECO:0000259" key="6">
    <source>
        <dbReference type="Pfam" id="PF05175"/>
    </source>
</evidence>
<dbReference type="Pfam" id="PF05175">
    <property type="entry name" value="MTS"/>
    <property type="match status" value="1"/>
</dbReference>
<dbReference type="RefSeq" id="WP_184148893.1">
    <property type="nucleotide sequence ID" value="NZ_JACHFM010000002.1"/>
</dbReference>
<evidence type="ECO:0000256" key="2">
    <source>
        <dbReference type="ARBA" id="ARBA00022679"/>
    </source>
</evidence>